<dbReference type="HOGENOM" id="CLU_021164_0_2_1"/>
<dbReference type="Gene3D" id="3.80.10.10">
    <property type="entry name" value="Ribonuclease Inhibitor"/>
    <property type="match status" value="1"/>
</dbReference>
<dbReference type="AlphaFoldDB" id="A0A067PYM1"/>
<protein>
    <recommendedName>
        <fullName evidence="3">F-box domain-containing protein</fullName>
    </recommendedName>
</protein>
<proteinExistence type="predicted"/>
<reference evidence="2" key="1">
    <citation type="journal article" date="2014" name="Proc. Natl. Acad. Sci. U.S.A.">
        <title>Extensive sampling of basidiomycete genomes demonstrates inadequacy of the white-rot/brown-rot paradigm for wood decay fungi.</title>
        <authorList>
            <person name="Riley R."/>
            <person name="Salamov A.A."/>
            <person name="Brown D.W."/>
            <person name="Nagy L.G."/>
            <person name="Floudas D."/>
            <person name="Held B.W."/>
            <person name="Levasseur A."/>
            <person name="Lombard V."/>
            <person name="Morin E."/>
            <person name="Otillar R."/>
            <person name="Lindquist E.A."/>
            <person name="Sun H."/>
            <person name="LaButti K.M."/>
            <person name="Schmutz J."/>
            <person name="Jabbour D."/>
            <person name="Luo H."/>
            <person name="Baker S.E."/>
            <person name="Pisabarro A.G."/>
            <person name="Walton J.D."/>
            <person name="Blanchette R.A."/>
            <person name="Henrissat B."/>
            <person name="Martin F."/>
            <person name="Cullen D."/>
            <person name="Hibbett D.S."/>
            <person name="Grigoriev I.V."/>
        </authorList>
    </citation>
    <scope>NUCLEOTIDE SEQUENCE [LARGE SCALE GENOMIC DNA]</scope>
    <source>
        <strain evidence="2">MUCL 33604</strain>
    </source>
</reference>
<dbReference type="SUPFAM" id="SSF52047">
    <property type="entry name" value="RNI-like"/>
    <property type="match status" value="1"/>
</dbReference>
<dbReference type="EMBL" id="KL197716">
    <property type="protein sequence ID" value="KDQ58965.1"/>
    <property type="molecule type" value="Genomic_DNA"/>
</dbReference>
<keyword evidence="2" id="KW-1185">Reference proteome</keyword>
<evidence type="ECO:0000313" key="1">
    <source>
        <dbReference type="EMBL" id="KDQ58965.1"/>
    </source>
</evidence>
<organism evidence="1 2">
    <name type="scientific">Jaapia argillacea MUCL 33604</name>
    <dbReference type="NCBI Taxonomy" id="933084"/>
    <lineage>
        <taxon>Eukaryota</taxon>
        <taxon>Fungi</taxon>
        <taxon>Dikarya</taxon>
        <taxon>Basidiomycota</taxon>
        <taxon>Agaricomycotina</taxon>
        <taxon>Agaricomycetes</taxon>
        <taxon>Agaricomycetidae</taxon>
        <taxon>Jaapiales</taxon>
        <taxon>Jaapiaceae</taxon>
        <taxon>Jaapia</taxon>
    </lineage>
</organism>
<name>A0A067PYM1_9AGAM</name>
<accession>A0A067PYM1</accession>
<evidence type="ECO:0008006" key="3">
    <source>
        <dbReference type="Google" id="ProtNLM"/>
    </source>
</evidence>
<dbReference type="STRING" id="933084.A0A067PYM1"/>
<sequence length="568" mass="63904">MHSCLRVAEIQQRIFGDFAGMEMSRAGAATLAALAVTCRTFSDQALDELWRDQLNLAQLVRCMPDEMVHIVPFGHAHQSGIGETTEGDFCRCHGRYQLYFRRPPNARDLDRFNFYSRRVRAFGVCSRDIGCTLSNWEVDPTVIYSLTSLASSHNPLFPRLRTLEWDHPKPDAFLYLSTFISPHLTSLRIDFPCLQRKQFVGVLATIAMKCRNLVELDFKNTHYATDVQGDQFVRFLSVLCLDRLERITIHTDHLKMDKIFSLLAPLDRVRSLELRDTAEWFGDDEAEGKLTANSRRFFVPSTPAFTNLEFLHLHVHHLEPCVPLLENLHGSKLQSVSITYSAWVSPLVLHQCIDAISTRCTFALSELCLSQAEPFFPEEASDHHSFDGSVLRGLLPFPFIRKLQVDICSPVDLDNELLKDMAGAWPYLEELFVGANEELSNRSRVTLPGLIPFISRCRLLSTIGLPIDARVTEPLSRLHPVGLANDYITSISFGNSPIGNPNAVGPFLMTLFPRLRCIHAVDLDQEDSGGHVTGDGGPAIGWSAVSQMFMWLSIARREIESSMGRSVG</sequence>
<dbReference type="Proteomes" id="UP000027265">
    <property type="component" value="Unassembled WGS sequence"/>
</dbReference>
<evidence type="ECO:0000313" key="2">
    <source>
        <dbReference type="Proteomes" id="UP000027265"/>
    </source>
</evidence>
<gene>
    <name evidence="1" type="ORF">JAAARDRAFT_192531</name>
</gene>
<dbReference type="InterPro" id="IPR032675">
    <property type="entry name" value="LRR_dom_sf"/>
</dbReference>
<dbReference type="InParanoid" id="A0A067PYM1"/>
<dbReference type="OrthoDB" id="3209747at2759"/>